<comment type="subcellular location">
    <subcellularLocation>
        <location evidence="1">Cell membrane</location>
        <topology evidence="1">Multi-pass membrane protein</topology>
    </subcellularLocation>
</comment>
<evidence type="ECO:0000256" key="2">
    <source>
        <dbReference type="ARBA" id="ARBA00022475"/>
    </source>
</evidence>
<evidence type="ECO:0000256" key="4">
    <source>
        <dbReference type="ARBA" id="ARBA00022989"/>
    </source>
</evidence>
<keyword evidence="5 6" id="KW-0472">Membrane</keyword>
<feature type="transmembrane region" description="Helical" evidence="6">
    <location>
        <begin position="6"/>
        <end position="27"/>
    </location>
</feature>
<protein>
    <submittedName>
        <fullName evidence="7">MATE family efflux transporter</fullName>
    </submittedName>
</protein>
<feature type="transmembrane region" description="Helical" evidence="6">
    <location>
        <begin position="367"/>
        <end position="384"/>
    </location>
</feature>
<accession>A0AB33IW51</accession>
<evidence type="ECO:0000256" key="6">
    <source>
        <dbReference type="SAM" id="Phobius"/>
    </source>
</evidence>
<evidence type="ECO:0000256" key="3">
    <source>
        <dbReference type="ARBA" id="ARBA00022692"/>
    </source>
</evidence>
<dbReference type="EMBL" id="AP035785">
    <property type="protein sequence ID" value="BFO72275.1"/>
    <property type="molecule type" value="Genomic_DNA"/>
</dbReference>
<keyword evidence="4 6" id="KW-1133">Transmembrane helix</keyword>
<dbReference type="InterPro" id="IPR050833">
    <property type="entry name" value="Poly_Biosynth_Transport"/>
</dbReference>
<keyword evidence="3 6" id="KW-0812">Transmembrane</keyword>
<dbReference type="PANTHER" id="PTHR30250">
    <property type="entry name" value="PST FAMILY PREDICTED COLANIC ACID TRANSPORTER"/>
    <property type="match status" value="1"/>
</dbReference>
<sequence length="482" mass="54561">MGASDFGVFNVLGGAIAMLGFLNAAMASATQRFMSYSEGSGDKENQRVIFNVSLILHVFIACLAGLLFLLFGYFFFHGLLNIPSERYFAAKIVYGSLIVSTMFTVMTVPYDAVMNAHENFKYYAIIGIFESLLKLSVAFVCVYSLYDKLIIYGLLMGGIPLVTLSIMRIYCHRRYTECVVQPRKYWDKNILHSMTSFAGWNLLGNSSTMIGNYGNAIVVNHFFGAVINASMGIVSQLQGQLLVLTNNMLKVLIPVIIKKEGANQRDEMLKWSLEGCRFSYLLLVWIAIPFCVEAPFILKMWLKDVPEWTVLFLRLQVVRTLLELTTQSFSTSLDATGKIKEVNLITAILFFSPLILEWVMFGIGFRAYWMYILMIIVVIIQNLVRITLCKKYCGLNISLYVKDFLLPMLLFTIELIVIAILPSLFMSIGWGRAILSVSLSIVVFLVSGYVYILHEDEKNIVNKLLVKIYKPLSPYFKNSDNL</sequence>
<keyword evidence="2" id="KW-1003">Cell membrane</keyword>
<feature type="transmembrane region" description="Helical" evidence="6">
    <location>
        <begin position="151"/>
        <end position="171"/>
    </location>
</feature>
<feature type="transmembrane region" description="Helical" evidence="6">
    <location>
        <begin position="48"/>
        <end position="76"/>
    </location>
</feature>
<proteinExistence type="predicted"/>
<feature type="transmembrane region" description="Helical" evidence="6">
    <location>
        <begin position="278"/>
        <end position="298"/>
    </location>
</feature>
<organism evidence="7">
    <name type="scientific">Prevotella sp. GTC17253</name>
    <dbReference type="NCBI Taxonomy" id="3236793"/>
    <lineage>
        <taxon>Bacteria</taxon>
        <taxon>Pseudomonadati</taxon>
        <taxon>Bacteroidota</taxon>
        <taxon>Bacteroidia</taxon>
        <taxon>Bacteroidales</taxon>
        <taxon>Prevotellaceae</taxon>
        <taxon>Prevotella</taxon>
    </lineage>
</organism>
<name>A0AB33IW51_9BACT</name>
<feature type="transmembrane region" description="Helical" evidence="6">
    <location>
        <begin position="434"/>
        <end position="453"/>
    </location>
</feature>
<feature type="transmembrane region" description="Helical" evidence="6">
    <location>
        <begin position="88"/>
        <end position="110"/>
    </location>
</feature>
<dbReference type="PANTHER" id="PTHR30250:SF26">
    <property type="entry name" value="PSMA PROTEIN"/>
    <property type="match status" value="1"/>
</dbReference>
<reference evidence="7" key="1">
    <citation type="submission" date="2024-07" db="EMBL/GenBank/DDBJ databases">
        <title>Complete genome sequence of Prevotella sp. YM-2024 GTC17253.</title>
        <authorList>
            <person name="Hayashi M."/>
            <person name="Muto Y."/>
            <person name="Tanaka K."/>
            <person name="Niwa H."/>
        </authorList>
    </citation>
    <scope>NUCLEOTIDE SEQUENCE</scope>
    <source>
        <strain evidence="7">GTC17253</strain>
    </source>
</reference>
<evidence type="ECO:0000256" key="1">
    <source>
        <dbReference type="ARBA" id="ARBA00004651"/>
    </source>
</evidence>
<feature type="transmembrane region" description="Helical" evidence="6">
    <location>
        <begin position="404"/>
        <end position="428"/>
    </location>
</feature>
<gene>
    <name evidence="7" type="ORF">GTC17253_22410</name>
</gene>
<dbReference type="AlphaFoldDB" id="A0AB33IW51"/>
<evidence type="ECO:0000313" key="7">
    <source>
        <dbReference type="EMBL" id="BFO72275.1"/>
    </source>
</evidence>
<feature type="transmembrane region" description="Helical" evidence="6">
    <location>
        <begin position="342"/>
        <end position="361"/>
    </location>
</feature>
<evidence type="ECO:0000256" key="5">
    <source>
        <dbReference type="ARBA" id="ARBA00023136"/>
    </source>
</evidence>
<dbReference type="GO" id="GO:0005886">
    <property type="term" value="C:plasma membrane"/>
    <property type="evidence" value="ECO:0007669"/>
    <property type="project" value="UniProtKB-SubCell"/>
</dbReference>